<evidence type="ECO:0000313" key="3">
    <source>
        <dbReference type="Proteomes" id="UP001194696"/>
    </source>
</evidence>
<evidence type="ECO:0000256" key="1">
    <source>
        <dbReference type="SAM" id="MobiDB-lite"/>
    </source>
</evidence>
<reference evidence="2 3" key="1">
    <citation type="journal article" date="2020" name="Fungal Divers.">
        <title>Resolving the Mortierellaceae phylogeny through synthesis of multi-gene phylogenetics and phylogenomics.</title>
        <authorList>
            <person name="Vandepol N."/>
            <person name="Liber J."/>
            <person name="Desiro A."/>
            <person name="Na H."/>
            <person name="Kennedy M."/>
            <person name="Barry K."/>
            <person name="Grigoriev I.V."/>
            <person name="Miller A.N."/>
            <person name="O'Donnell K."/>
            <person name="Stajich J.E."/>
            <person name="Bonito G."/>
        </authorList>
    </citation>
    <scope>NUCLEOTIDE SEQUENCE [LARGE SCALE GENOMIC DNA]</scope>
    <source>
        <strain evidence="2 3">AD045</strain>
    </source>
</reference>
<name>A0ABQ7JMF2_9FUNG</name>
<organism evidence="2 3">
    <name type="scientific">Linnemannia gamsii</name>
    <dbReference type="NCBI Taxonomy" id="64522"/>
    <lineage>
        <taxon>Eukaryota</taxon>
        <taxon>Fungi</taxon>
        <taxon>Fungi incertae sedis</taxon>
        <taxon>Mucoromycota</taxon>
        <taxon>Mortierellomycotina</taxon>
        <taxon>Mortierellomycetes</taxon>
        <taxon>Mortierellales</taxon>
        <taxon>Mortierellaceae</taxon>
        <taxon>Linnemannia</taxon>
    </lineage>
</organism>
<dbReference type="EMBL" id="JAAAIM010001218">
    <property type="protein sequence ID" value="KAG0280984.1"/>
    <property type="molecule type" value="Genomic_DNA"/>
</dbReference>
<feature type="compositionally biased region" description="Low complexity" evidence="1">
    <location>
        <begin position="377"/>
        <end position="386"/>
    </location>
</feature>
<keyword evidence="3" id="KW-1185">Reference proteome</keyword>
<feature type="compositionally biased region" description="Basic and acidic residues" evidence="1">
    <location>
        <begin position="347"/>
        <end position="359"/>
    </location>
</feature>
<protein>
    <submittedName>
        <fullName evidence="2">Uncharacterized protein</fullName>
    </submittedName>
</protein>
<sequence>MESIVRDELLSVRDSLAAHAYPNFSSETSLRLVVDEAQILSDKGSELYQSSFMGADPRPIGEGVKEARSETFPYFEFPGWTDRDSIQSYIERVMVHLPDKESKNMLERLENKISQNSKDFTSCSSLRETLGLFLFRYCLLDATEIVLENEVQLVEAAFGRIKIFGGTARTVLDEPFVLKATFNYFREKDPSLVSAAERAMLHSDNASVHGNMWEACMPPVFVETFKSRPLLSWPLLTKTSLPDQLVGDVTIVGYDEQQPKLVVSHRNLTTQQFMKAHVENGSKQGDQDIPPFYFPAPHVSGPDIVFYVKINGNVYPVFVQLKLRQVLVASDAEKALATVSSRAIQEKMEREQEMVEKKQEKQHKQRQQESTTGVPSDQQQPPQLQDYCPTGKYISMVITYPAEVVNFQVVRPDPGPELEGLQRVSIGIDDNTFPKIFPRRHVEFLDKLKGHKRPPMRIRPANYTYLER</sequence>
<accession>A0ABQ7JMF2</accession>
<dbReference type="Proteomes" id="UP001194696">
    <property type="component" value="Unassembled WGS sequence"/>
</dbReference>
<feature type="region of interest" description="Disordered" evidence="1">
    <location>
        <begin position="347"/>
        <end position="386"/>
    </location>
</feature>
<evidence type="ECO:0000313" key="2">
    <source>
        <dbReference type="EMBL" id="KAG0280984.1"/>
    </source>
</evidence>
<comment type="caution">
    <text evidence="2">The sequence shown here is derived from an EMBL/GenBank/DDBJ whole genome shotgun (WGS) entry which is preliminary data.</text>
</comment>
<proteinExistence type="predicted"/>
<gene>
    <name evidence="2" type="ORF">BGZ96_001335</name>
</gene>